<dbReference type="Gene3D" id="3.40.50.1820">
    <property type="entry name" value="alpha/beta hydrolase"/>
    <property type="match status" value="1"/>
</dbReference>
<evidence type="ECO:0000256" key="1">
    <source>
        <dbReference type="SAM" id="SignalP"/>
    </source>
</evidence>
<dbReference type="Gene3D" id="2.130.10.10">
    <property type="entry name" value="YVTN repeat-like/Quinoprotein amine dehydrogenase"/>
    <property type="match status" value="2"/>
</dbReference>
<dbReference type="InterPro" id="IPR018391">
    <property type="entry name" value="PQQ_b-propeller_rpt"/>
</dbReference>
<dbReference type="AlphaFoldDB" id="A0A8A4TL25"/>
<dbReference type="InterPro" id="IPR029058">
    <property type="entry name" value="AB_hydrolase_fold"/>
</dbReference>
<evidence type="ECO:0000313" key="3">
    <source>
        <dbReference type="EMBL" id="QTD49904.1"/>
    </source>
</evidence>
<evidence type="ECO:0000259" key="2">
    <source>
        <dbReference type="Pfam" id="PF13360"/>
    </source>
</evidence>
<dbReference type="InterPro" id="IPR000801">
    <property type="entry name" value="Esterase-like"/>
</dbReference>
<dbReference type="PANTHER" id="PTHR34512:SF30">
    <property type="entry name" value="OUTER MEMBRANE PROTEIN ASSEMBLY FACTOR BAMB"/>
    <property type="match status" value="1"/>
</dbReference>
<dbReference type="EMBL" id="CP071793">
    <property type="protein sequence ID" value="QTD49904.1"/>
    <property type="molecule type" value="Genomic_DNA"/>
</dbReference>
<reference evidence="3" key="1">
    <citation type="submission" date="2021-03" db="EMBL/GenBank/DDBJ databases">
        <title>Acanthopleuribacteraceae sp. M133.</title>
        <authorList>
            <person name="Wang G."/>
        </authorList>
    </citation>
    <scope>NUCLEOTIDE SEQUENCE</scope>
    <source>
        <strain evidence="3">M133</strain>
    </source>
</reference>
<accession>A0A8A4TL25</accession>
<protein>
    <submittedName>
        <fullName evidence="3">PQQ-binding-like beta-propeller repeat protein</fullName>
    </submittedName>
</protein>
<name>A0A8A4TL25_SULCO</name>
<feature type="domain" description="Pyrrolo-quinoline quinone repeat" evidence="2">
    <location>
        <begin position="99"/>
        <end position="337"/>
    </location>
</feature>
<dbReference type="KEGG" id="scor:J3U87_30345"/>
<dbReference type="SMART" id="SM00564">
    <property type="entry name" value="PQQ"/>
    <property type="match status" value="4"/>
</dbReference>
<feature type="signal peptide" evidence="1">
    <location>
        <begin position="1"/>
        <end position="33"/>
    </location>
</feature>
<dbReference type="RefSeq" id="WP_237379535.1">
    <property type="nucleotide sequence ID" value="NZ_CP071793.1"/>
</dbReference>
<evidence type="ECO:0000313" key="4">
    <source>
        <dbReference type="Proteomes" id="UP000663929"/>
    </source>
</evidence>
<feature type="chain" id="PRO_5035230181" evidence="1">
    <location>
        <begin position="34"/>
        <end position="800"/>
    </location>
</feature>
<dbReference type="Pfam" id="PF13360">
    <property type="entry name" value="PQQ_2"/>
    <property type="match status" value="1"/>
</dbReference>
<keyword evidence="1" id="KW-0732">Signal</keyword>
<dbReference type="Pfam" id="PF00756">
    <property type="entry name" value="Esterase"/>
    <property type="match status" value="1"/>
</dbReference>
<keyword evidence="4" id="KW-1185">Reference proteome</keyword>
<proteinExistence type="predicted"/>
<dbReference type="PANTHER" id="PTHR34512">
    <property type="entry name" value="CELL SURFACE PROTEIN"/>
    <property type="match status" value="1"/>
</dbReference>
<gene>
    <name evidence="3" type="ORF">J3U87_30345</name>
</gene>
<dbReference type="Proteomes" id="UP000663929">
    <property type="component" value="Chromosome"/>
</dbReference>
<dbReference type="SUPFAM" id="SSF50998">
    <property type="entry name" value="Quinoprotein alcohol dehydrogenase-like"/>
    <property type="match status" value="1"/>
</dbReference>
<dbReference type="InterPro" id="IPR015943">
    <property type="entry name" value="WD40/YVTN_repeat-like_dom_sf"/>
</dbReference>
<dbReference type="InterPro" id="IPR002372">
    <property type="entry name" value="PQQ_rpt_dom"/>
</dbReference>
<organism evidence="3 4">
    <name type="scientific">Sulfidibacter corallicola</name>
    <dbReference type="NCBI Taxonomy" id="2818388"/>
    <lineage>
        <taxon>Bacteria</taxon>
        <taxon>Pseudomonadati</taxon>
        <taxon>Acidobacteriota</taxon>
        <taxon>Holophagae</taxon>
        <taxon>Acanthopleuribacterales</taxon>
        <taxon>Acanthopleuribacteraceae</taxon>
        <taxon>Sulfidibacter</taxon>
    </lineage>
</organism>
<sequence length="800" mass="90462">MTEFNLKKQGEARMNPIKFIGVMLFAFSAATMAADDEWPQWRGPIFGGKAVDLSFSPKKGSDIKTIWKKDMGSGYSSISIANQKAVTMFSDGEYDYMIAFDAHTGDEKWRYKIDTTFKGSIDGPISTPVIDKETVYGLGPKGQLFACELKTGKEKWKISLKEFGSKEPNFGWTTSPLVIDDLLICQTGGNNKNAISGIDKNSGEIVWTTGEFAVDYQSPFLATLGGQKQVISVSQNFITGHEPKTGKVIWQFNHEGNWVVIEPVMVGDHQMFINYKYDECMLIDIDVADNYRVSTVWKNRHIKNTENPSVYHKGYIYGYSGQFLTCVDAKTGDRVWRSRQPGDGFLMMVNDKLVTITKKGTLHVADVNGEGYHELSQTKLLEGRGWNPPSYAYGKIFARNYKQIAAVAVGSDVNDQMVVQKRVFGQLPQTKFGQFTSRLASSPNKSEMLERFMRKQPAFPIIEENRYVHVVYRGEVEDLAISGDMIESGENHPLNHVEGTDLYYYSFELVPNAHITYGLLKNYEENITDPLNPHKVPSDSGELSKIAMPQWKKARHLDTPQGPRGEMDRFEFESKILDNKRQITVYKPNGYNENETYPVIYFNDGQQALKLGLVDHTLDNLIGNQIEPVIAVFIENKSWSEIGGKSKDDYVEMIASELIPYIDATYPTKNEASGRAIMGQGTAGFNSIYTALKYPNTFGWAGGQSTRVEDRFGKLLNQLIQESTKNPTTQIYMDWGLYDRRGSTTNRATLNKEIFQLLKRKGFRVAGGEQPTGYDFGNWRTISDHYFRTFFPIQKKTITN</sequence>
<dbReference type="InterPro" id="IPR011047">
    <property type="entry name" value="Quinoprotein_ADH-like_sf"/>
</dbReference>
<dbReference type="SUPFAM" id="SSF53474">
    <property type="entry name" value="alpha/beta-Hydrolases"/>
    <property type="match status" value="1"/>
</dbReference>